<evidence type="ECO:0000313" key="3">
    <source>
        <dbReference type="Proteomes" id="UP000250235"/>
    </source>
</evidence>
<reference evidence="2 3" key="1">
    <citation type="journal article" date="2015" name="Proc. Natl. Acad. Sci. U.S.A.">
        <title>The resurrection genome of Boea hygrometrica: A blueprint for survival of dehydration.</title>
        <authorList>
            <person name="Xiao L."/>
            <person name="Yang G."/>
            <person name="Zhang L."/>
            <person name="Yang X."/>
            <person name="Zhao S."/>
            <person name="Ji Z."/>
            <person name="Zhou Q."/>
            <person name="Hu M."/>
            <person name="Wang Y."/>
            <person name="Chen M."/>
            <person name="Xu Y."/>
            <person name="Jin H."/>
            <person name="Xiao X."/>
            <person name="Hu G."/>
            <person name="Bao F."/>
            <person name="Hu Y."/>
            <person name="Wan P."/>
            <person name="Li L."/>
            <person name="Deng X."/>
            <person name="Kuang T."/>
            <person name="Xiang C."/>
            <person name="Zhu J.K."/>
            <person name="Oliver M.J."/>
            <person name="He Y."/>
        </authorList>
    </citation>
    <scope>NUCLEOTIDE SEQUENCE [LARGE SCALE GENOMIC DNA]</scope>
    <source>
        <strain evidence="3">cv. XS01</strain>
    </source>
</reference>
<gene>
    <name evidence="2" type="ORF">F511_24622</name>
</gene>
<feature type="compositionally biased region" description="Polar residues" evidence="1">
    <location>
        <begin position="1"/>
        <end position="13"/>
    </location>
</feature>
<name>A0A2Z7C6E2_9LAMI</name>
<sequence length="71" mass="8149">MRFQLSRSISNHSLVLHQTHPRPFNDASEHTTKPTERARNVKTRAIVNFSLNNRKLDSHSSVQTEPTILLS</sequence>
<dbReference type="AlphaFoldDB" id="A0A2Z7C6E2"/>
<evidence type="ECO:0000313" key="2">
    <source>
        <dbReference type="EMBL" id="KZV40137.1"/>
    </source>
</evidence>
<dbReference type="Proteomes" id="UP000250235">
    <property type="component" value="Unassembled WGS sequence"/>
</dbReference>
<protein>
    <submittedName>
        <fullName evidence="2">Uncharacterized protein</fullName>
    </submittedName>
</protein>
<feature type="region of interest" description="Disordered" evidence="1">
    <location>
        <begin position="1"/>
        <end position="40"/>
    </location>
</feature>
<organism evidence="2 3">
    <name type="scientific">Dorcoceras hygrometricum</name>
    <dbReference type="NCBI Taxonomy" id="472368"/>
    <lineage>
        <taxon>Eukaryota</taxon>
        <taxon>Viridiplantae</taxon>
        <taxon>Streptophyta</taxon>
        <taxon>Embryophyta</taxon>
        <taxon>Tracheophyta</taxon>
        <taxon>Spermatophyta</taxon>
        <taxon>Magnoliopsida</taxon>
        <taxon>eudicotyledons</taxon>
        <taxon>Gunneridae</taxon>
        <taxon>Pentapetalae</taxon>
        <taxon>asterids</taxon>
        <taxon>lamiids</taxon>
        <taxon>Lamiales</taxon>
        <taxon>Gesneriaceae</taxon>
        <taxon>Didymocarpoideae</taxon>
        <taxon>Trichosporeae</taxon>
        <taxon>Loxocarpinae</taxon>
        <taxon>Dorcoceras</taxon>
    </lineage>
</organism>
<evidence type="ECO:0000256" key="1">
    <source>
        <dbReference type="SAM" id="MobiDB-lite"/>
    </source>
</evidence>
<dbReference type="EMBL" id="KV000527">
    <property type="protein sequence ID" value="KZV40137.1"/>
    <property type="molecule type" value="Genomic_DNA"/>
</dbReference>
<proteinExistence type="predicted"/>
<feature type="compositionally biased region" description="Basic and acidic residues" evidence="1">
    <location>
        <begin position="27"/>
        <end position="39"/>
    </location>
</feature>
<accession>A0A2Z7C6E2</accession>
<keyword evidence="3" id="KW-1185">Reference proteome</keyword>